<dbReference type="KEGG" id="ccin:112494077"/>
<organism evidence="2 3">
    <name type="scientific">Cephus cinctus</name>
    <name type="common">Wheat stem sawfly</name>
    <dbReference type="NCBI Taxonomy" id="211228"/>
    <lineage>
        <taxon>Eukaryota</taxon>
        <taxon>Metazoa</taxon>
        <taxon>Ecdysozoa</taxon>
        <taxon>Arthropoda</taxon>
        <taxon>Hexapoda</taxon>
        <taxon>Insecta</taxon>
        <taxon>Pterygota</taxon>
        <taxon>Neoptera</taxon>
        <taxon>Endopterygota</taxon>
        <taxon>Hymenoptera</taxon>
        <taxon>Cephoidea</taxon>
        <taxon>Cephidae</taxon>
        <taxon>Cephus</taxon>
    </lineage>
</organism>
<keyword evidence="2" id="KW-1185">Reference proteome</keyword>
<dbReference type="PANTHER" id="PTHR36159">
    <property type="entry name" value="PROTEIN CBG23766"/>
    <property type="match status" value="1"/>
</dbReference>
<feature type="domain" description="Double jelly roll-like" evidence="1">
    <location>
        <begin position="89"/>
        <end position="127"/>
    </location>
</feature>
<gene>
    <name evidence="3" type="primary">LOC112494077</name>
</gene>
<name>A0AAJ7REK0_CEPCN</name>
<dbReference type="InterPro" id="IPR049512">
    <property type="entry name" value="DJR-like_dom"/>
</dbReference>
<reference evidence="3" key="1">
    <citation type="submission" date="2025-08" db="UniProtKB">
        <authorList>
            <consortium name="RefSeq"/>
        </authorList>
    </citation>
    <scope>IDENTIFICATION</scope>
</reference>
<dbReference type="Proteomes" id="UP000694920">
    <property type="component" value="Unplaced"/>
</dbReference>
<evidence type="ECO:0000259" key="1">
    <source>
        <dbReference type="Pfam" id="PF21738"/>
    </source>
</evidence>
<evidence type="ECO:0000313" key="3">
    <source>
        <dbReference type="RefSeq" id="XP_024938956.1"/>
    </source>
</evidence>
<dbReference type="GeneID" id="112494077"/>
<proteinExistence type="predicted"/>
<dbReference type="PANTHER" id="PTHR36159:SF1">
    <property type="entry name" value="RETROVIRUS-RELATED POL POLYPROTEIN FROM TRANSPOSON 412-LIKE PROTEIN"/>
    <property type="match status" value="1"/>
</dbReference>
<dbReference type="AlphaFoldDB" id="A0AAJ7REK0"/>
<protein>
    <submittedName>
        <fullName evidence="3">Uncharacterized protein LOC112494077</fullName>
    </submittedName>
</protein>
<accession>A0AAJ7REK0</accession>
<sequence length="127" mass="14401">MEEETLNIRTPITFDESIAHCETHAHQPYASSTFNNSDKIRISVQHQDLCLLPILRNRCRPLLPSRSSLHVYGKLVKEDGSTAVTNTTLVNNGICHLFDEIRYEMNGIEIDRNKNVGLTSLMKGYLS</sequence>
<dbReference type="Pfam" id="PF21738">
    <property type="entry name" value="DJR-like_dom"/>
    <property type="match status" value="1"/>
</dbReference>
<evidence type="ECO:0000313" key="2">
    <source>
        <dbReference type="Proteomes" id="UP000694920"/>
    </source>
</evidence>
<dbReference type="RefSeq" id="XP_024938956.1">
    <property type="nucleotide sequence ID" value="XM_025083188.1"/>
</dbReference>